<dbReference type="Proteomes" id="UP000694568">
    <property type="component" value="Unplaced"/>
</dbReference>
<evidence type="ECO:0000313" key="7">
    <source>
        <dbReference type="Ensembl" id="ENSSLUP00000051209.1"/>
    </source>
</evidence>
<evidence type="ECO:0000256" key="3">
    <source>
        <dbReference type="ARBA" id="ARBA00022490"/>
    </source>
</evidence>
<evidence type="ECO:0000259" key="6">
    <source>
        <dbReference type="Pfam" id="PF00031"/>
    </source>
</evidence>
<dbReference type="GO" id="GO:0005829">
    <property type="term" value="C:cytosol"/>
    <property type="evidence" value="ECO:0007669"/>
    <property type="project" value="TreeGrafter"/>
</dbReference>
<dbReference type="PANTHER" id="PTHR11414:SF21">
    <property type="entry name" value="CYSTATIN 14A, TANDEM DUPLICATE 1-RELATED"/>
    <property type="match status" value="1"/>
</dbReference>
<evidence type="ECO:0000256" key="2">
    <source>
        <dbReference type="ARBA" id="ARBA00009403"/>
    </source>
</evidence>
<dbReference type="SUPFAM" id="SSF54403">
    <property type="entry name" value="Cystatin/monellin"/>
    <property type="match status" value="1"/>
</dbReference>
<dbReference type="GO" id="GO:0004869">
    <property type="term" value="F:cysteine-type endopeptidase inhibitor activity"/>
    <property type="evidence" value="ECO:0007669"/>
    <property type="project" value="UniProtKB-KW"/>
</dbReference>
<evidence type="ECO:0000256" key="5">
    <source>
        <dbReference type="ARBA" id="ARBA00022704"/>
    </source>
</evidence>
<dbReference type="InterPro" id="IPR000010">
    <property type="entry name" value="Cystatin_dom"/>
</dbReference>
<feature type="domain" description="Cystatin" evidence="6">
    <location>
        <begin position="8"/>
        <end position="62"/>
    </location>
</feature>
<dbReference type="InterPro" id="IPR046350">
    <property type="entry name" value="Cystatin_sf"/>
</dbReference>
<reference evidence="7" key="2">
    <citation type="submission" date="2025-09" db="UniProtKB">
        <authorList>
            <consortium name="Ensembl"/>
        </authorList>
    </citation>
    <scope>IDENTIFICATION</scope>
</reference>
<dbReference type="AlphaFoldDB" id="A0A8D0A6F2"/>
<accession>A0A8D0A6F2</accession>
<comment type="similarity">
    <text evidence="2">Belongs to the cystatin family.</text>
</comment>
<dbReference type="PANTHER" id="PTHR11414">
    <property type="entry name" value="CYSTATIN FAMILY MEMBER"/>
    <property type="match status" value="1"/>
</dbReference>
<keyword evidence="3" id="KW-0963">Cytoplasm</keyword>
<dbReference type="InterPro" id="IPR001713">
    <property type="entry name" value="Prot_inh_stefin"/>
</dbReference>
<name>A0A8D0A6F2_SANLU</name>
<keyword evidence="5" id="KW-0789">Thiol protease inhibitor</keyword>
<organism evidence="7 8">
    <name type="scientific">Sander lucioperca</name>
    <name type="common">Pike-perch</name>
    <name type="synonym">Perca lucioperca</name>
    <dbReference type="NCBI Taxonomy" id="283035"/>
    <lineage>
        <taxon>Eukaryota</taxon>
        <taxon>Metazoa</taxon>
        <taxon>Chordata</taxon>
        <taxon>Craniata</taxon>
        <taxon>Vertebrata</taxon>
        <taxon>Euteleostomi</taxon>
        <taxon>Actinopterygii</taxon>
        <taxon>Neopterygii</taxon>
        <taxon>Teleostei</taxon>
        <taxon>Neoteleostei</taxon>
        <taxon>Acanthomorphata</taxon>
        <taxon>Eupercaria</taxon>
        <taxon>Perciformes</taxon>
        <taxon>Percoidei</taxon>
        <taxon>Percidae</taxon>
        <taxon>Luciopercinae</taxon>
        <taxon>Sander</taxon>
    </lineage>
</organism>
<dbReference type="PROSITE" id="PS00287">
    <property type="entry name" value="CYSTATIN"/>
    <property type="match status" value="1"/>
</dbReference>
<dbReference type="Pfam" id="PF00031">
    <property type="entry name" value="Cystatin"/>
    <property type="match status" value="1"/>
</dbReference>
<evidence type="ECO:0000256" key="4">
    <source>
        <dbReference type="ARBA" id="ARBA00022690"/>
    </source>
</evidence>
<keyword evidence="4" id="KW-0646">Protease inhibitor</keyword>
<keyword evidence="8" id="KW-1185">Reference proteome</keyword>
<evidence type="ECO:0000313" key="8">
    <source>
        <dbReference type="Proteomes" id="UP000694568"/>
    </source>
</evidence>
<dbReference type="GeneTree" id="ENSGT01140000285212"/>
<reference evidence="7" key="1">
    <citation type="submission" date="2025-08" db="UniProtKB">
        <authorList>
            <consortium name="Ensembl"/>
        </authorList>
    </citation>
    <scope>IDENTIFICATION</scope>
</reference>
<protein>
    <recommendedName>
        <fullName evidence="6">Cystatin domain-containing protein</fullName>
    </recommendedName>
</protein>
<sequence length="74" mass="8569">MFNLPIPGGWSRTTDSTEWIQKICHQVKPQVEKETGLNYGEYTALKYRSQVVQGLNLVIKVNNIVIFEERNVFV</sequence>
<dbReference type="Ensembl" id="ENSSLUT00000052716.1">
    <property type="protein sequence ID" value="ENSSLUP00000051209.1"/>
    <property type="gene ID" value="ENSSLUG00000022267.1"/>
</dbReference>
<proteinExistence type="inferred from homology"/>
<dbReference type="InterPro" id="IPR018073">
    <property type="entry name" value="Prot_inh_cystat_CS"/>
</dbReference>
<evidence type="ECO:0000256" key="1">
    <source>
        <dbReference type="ARBA" id="ARBA00004496"/>
    </source>
</evidence>
<dbReference type="Gene3D" id="3.10.450.10">
    <property type="match status" value="1"/>
</dbReference>
<comment type="subcellular location">
    <subcellularLocation>
        <location evidence="1">Cytoplasm</location>
    </subcellularLocation>
</comment>